<sequence>MTNIGKITGTLEQTATSPEVEIGGAKWYGPFNVLHWHNFRSICRNGSYFEIRCAVGDGTNALWNCTARGRLTAWSSINEKKTAVWTSSFDFLNTKDGYAHSERISFSLPRNPVNFEAEVEVIKLQVSDLSSDDGVCFEVDGEKLWLSKKVLSVHSPVLEAMFSADFKEKATGMCSPKEVNIVDFKMFMSVLYNLDIRIDEQESLEGLLRLGDMWQCDSVLRFCRDIIGSSDSTFLSLKDKLELCERHGFCPLLATIIEKANLKELKALVKDGCCAQFSRFALNVILHRLAS</sequence>
<proteinExistence type="predicted"/>
<evidence type="ECO:0000259" key="1">
    <source>
        <dbReference type="PROSITE" id="PS50097"/>
    </source>
</evidence>
<dbReference type="SMART" id="SM00225">
    <property type="entry name" value="BTB"/>
    <property type="match status" value="1"/>
</dbReference>
<dbReference type="PANTHER" id="PTHR22744">
    <property type="entry name" value="HELIX LOOP HELIX PROTEIN 21-RELATED"/>
    <property type="match status" value="1"/>
</dbReference>
<feature type="domain" description="BTB" evidence="1">
    <location>
        <begin position="133"/>
        <end position="200"/>
    </location>
</feature>
<accession>A0A1I8APY7</accession>
<protein>
    <submittedName>
        <fullName evidence="3">BTB domain-containing protein</fullName>
    </submittedName>
</protein>
<dbReference type="CDD" id="cd18186">
    <property type="entry name" value="BTB_POZ_ZBTB_KLHL-like"/>
    <property type="match status" value="1"/>
</dbReference>
<dbReference type="PANTHER" id="PTHR22744:SF13">
    <property type="entry name" value="BTB DOMAIN-CONTAINING PROTEIN"/>
    <property type="match status" value="1"/>
</dbReference>
<dbReference type="Pfam" id="PF00651">
    <property type="entry name" value="BTB"/>
    <property type="match status" value="1"/>
</dbReference>
<dbReference type="WBParaSite" id="L893_g8241.t1">
    <property type="protein sequence ID" value="L893_g8241.t1"/>
    <property type="gene ID" value="L893_g8241"/>
</dbReference>
<dbReference type="InterPro" id="IPR011333">
    <property type="entry name" value="SKP1/BTB/POZ_sf"/>
</dbReference>
<dbReference type="SUPFAM" id="SSF54695">
    <property type="entry name" value="POZ domain"/>
    <property type="match status" value="1"/>
</dbReference>
<keyword evidence="2" id="KW-1185">Reference proteome</keyword>
<dbReference type="PROSITE" id="PS50097">
    <property type="entry name" value="BTB"/>
    <property type="match status" value="1"/>
</dbReference>
<dbReference type="InterPro" id="IPR000210">
    <property type="entry name" value="BTB/POZ_dom"/>
</dbReference>
<dbReference type="AlphaFoldDB" id="A0A1I8APY7"/>
<dbReference type="Gene3D" id="3.30.710.10">
    <property type="entry name" value="Potassium Channel Kv1.1, Chain A"/>
    <property type="match status" value="1"/>
</dbReference>
<name>A0A1I8APY7_9BILA</name>
<reference evidence="3" key="1">
    <citation type="submission" date="2016-11" db="UniProtKB">
        <authorList>
            <consortium name="WormBaseParasite"/>
        </authorList>
    </citation>
    <scope>IDENTIFICATION</scope>
</reference>
<evidence type="ECO:0000313" key="2">
    <source>
        <dbReference type="Proteomes" id="UP000095287"/>
    </source>
</evidence>
<dbReference type="Proteomes" id="UP000095287">
    <property type="component" value="Unplaced"/>
</dbReference>
<evidence type="ECO:0000313" key="3">
    <source>
        <dbReference type="WBParaSite" id="L893_g8241.t1"/>
    </source>
</evidence>
<organism evidence="2 3">
    <name type="scientific">Steinernema glaseri</name>
    <dbReference type="NCBI Taxonomy" id="37863"/>
    <lineage>
        <taxon>Eukaryota</taxon>
        <taxon>Metazoa</taxon>
        <taxon>Ecdysozoa</taxon>
        <taxon>Nematoda</taxon>
        <taxon>Chromadorea</taxon>
        <taxon>Rhabditida</taxon>
        <taxon>Tylenchina</taxon>
        <taxon>Panagrolaimomorpha</taxon>
        <taxon>Strongyloidoidea</taxon>
        <taxon>Steinernematidae</taxon>
        <taxon>Steinernema</taxon>
    </lineage>
</organism>